<evidence type="ECO:0000313" key="1">
    <source>
        <dbReference type="EMBL" id="AAC49685.1"/>
    </source>
</evidence>
<reference evidence="1" key="1">
    <citation type="journal article" date="1997" name="Plant Mol. Biol.">
        <title>Differential induction of seven 1-aminocyclopropane-1-carboxylate synthase genes by elicitor in suspension cultures of tomato (Lycopersicon esculentum).</title>
        <authorList>
            <person name="Oetiker J.H."/>
            <person name="Olson D.C."/>
            <person name="Shiu O.Y."/>
            <person name="Yang S.F."/>
        </authorList>
    </citation>
    <scope>NUCLEOTIDE SEQUENCE</scope>
</reference>
<protein>
    <submittedName>
        <fullName evidence="1">1-aminocyclopropane-1-carboxylate synthase</fullName>
        <ecNumber evidence="1">4.4.1.14</ecNumber>
    </submittedName>
</protein>
<proteinExistence type="predicted"/>
<dbReference type="EMBL" id="U74462">
    <property type="protein sequence ID" value="AAC49685.1"/>
    <property type="molecule type" value="Genomic_DNA"/>
</dbReference>
<feature type="non-terminal residue" evidence="1">
    <location>
        <position position="1"/>
    </location>
</feature>
<dbReference type="EC" id="4.4.1.14" evidence="1"/>
<name>P93234_SOLLC</name>
<accession>P93234</accession>
<keyword evidence="1" id="KW-0456">Lyase</keyword>
<dbReference type="AlphaFoldDB" id="P93234"/>
<organism evidence="1">
    <name type="scientific">Solanum lycopersicum</name>
    <name type="common">Tomato</name>
    <name type="synonym">Lycopersicon esculentum</name>
    <dbReference type="NCBI Taxonomy" id="4081"/>
    <lineage>
        <taxon>Eukaryota</taxon>
        <taxon>Viridiplantae</taxon>
        <taxon>Streptophyta</taxon>
        <taxon>Embryophyta</taxon>
        <taxon>Tracheophyta</taxon>
        <taxon>Spermatophyta</taxon>
        <taxon>Magnoliopsida</taxon>
        <taxon>eudicotyledons</taxon>
        <taxon>Gunneridae</taxon>
        <taxon>Pentapetalae</taxon>
        <taxon>asterids</taxon>
        <taxon>lamiids</taxon>
        <taxon>Solanales</taxon>
        <taxon>Solanaceae</taxon>
        <taxon>Solanoideae</taxon>
        <taxon>Solaneae</taxon>
        <taxon>Solanum</taxon>
        <taxon>Solanum subgen. Lycopersicon</taxon>
    </lineage>
</organism>
<sequence length="71" mass="8199">SRDLAMQRINNFVNSDRDIHRQQPLRSVTGAGSRRRRTIANWVVKLSSGDGRRDVEREIEDILIVLLLCLI</sequence>
<dbReference type="PIR" id="T07731">
    <property type="entry name" value="T07731"/>
</dbReference>
<gene>
    <name evidence="1" type="primary">LE-ACS5</name>
</gene>
<dbReference type="GO" id="GO:0016847">
    <property type="term" value="F:1-aminocyclopropane-1-carboxylate synthase activity"/>
    <property type="evidence" value="ECO:0007669"/>
    <property type="project" value="UniProtKB-EC"/>
</dbReference>